<name>A0A1F6YIQ9_9BACT</name>
<keyword evidence="4 5" id="KW-0648">Protein biosynthesis</keyword>
<dbReference type="GO" id="GO:0006412">
    <property type="term" value="P:translation"/>
    <property type="evidence" value="ECO:0007669"/>
    <property type="project" value="UniProtKB-UniRule"/>
</dbReference>
<dbReference type="InterPro" id="IPR036928">
    <property type="entry name" value="AS_sf"/>
</dbReference>
<feature type="active site" description="Charge relay system" evidence="5">
    <location>
        <position position="75"/>
    </location>
</feature>
<proteinExistence type="inferred from homology"/>
<dbReference type="NCBIfam" id="TIGR00132">
    <property type="entry name" value="gatA"/>
    <property type="match status" value="1"/>
</dbReference>
<keyword evidence="1 5" id="KW-0436">Ligase</keyword>
<dbReference type="HAMAP" id="MF_00120">
    <property type="entry name" value="GatA"/>
    <property type="match status" value="1"/>
</dbReference>
<evidence type="ECO:0000256" key="5">
    <source>
        <dbReference type="HAMAP-Rule" id="MF_00120"/>
    </source>
</evidence>
<dbReference type="Proteomes" id="UP000179274">
    <property type="component" value="Unassembled WGS sequence"/>
</dbReference>
<comment type="function">
    <text evidence="5">Allows the formation of correctly charged Gln-tRNA(Gln) through the transamidation of misacylated Glu-tRNA(Gln) in organisms which lack glutaminyl-tRNA synthetase. The reaction takes place in the presence of glutamine and ATP through an activated gamma-phospho-Glu-tRNA(Gln).</text>
</comment>
<comment type="caution">
    <text evidence="7">The sequence shown here is derived from an EMBL/GenBank/DDBJ whole genome shotgun (WGS) entry which is preliminary data.</text>
</comment>
<keyword evidence="2 5" id="KW-0547">Nucleotide-binding</keyword>
<dbReference type="Gene3D" id="3.90.1300.10">
    <property type="entry name" value="Amidase signature (AS) domain"/>
    <property type="match status" value="1"/>
</dbReference>
<dbReference type="EC" id="6.3.5.7" evidence="5"/>
<evidence type="ECO:0000259" key="6">
    <source>
        <dbReference type="Pfam" id="PF01425"/>
    </source>
</evidence>
<keyword evidence="3 5" id="KW-0067">ATP-binding</keyword>
<dbReference type="PANTHER" id="PTHR11895:SF151">
    <property type="entry name" value="GLUTAMYL-TRNA(GLN) AMIDOTRANSFERASE SUBUNIT A"/>
    <property type="match status" value="1"/>
</dbReference>
<evidence type="ECO:0000256" key="3">
    <source>
        <dbReference type="ARBA" id="ARBA00022840"/>
    </source>
</evidence>
<evidence type="ECO:0000256" key="2">
    <source>
        <dbReference type="ARBA" id="ARBA00022741"/>
    </source>
</evidence>
<dbReference type="SUPFAM" id="SSF75304">
    <property type="entry name" value="Amidase signature (AS) enzymes"/>
    <property type="match status" value="1"/>
</dbReference>
<evidence type="ECO:0000313" key="8">
    <source>
        <dbReference type="Proteomes" id="UP000179274"/>
    </source>
</evidence>
<protein>
    <recommendedName>
        <fullName evidence="5">Glutamyl-tRNA(Gln) amidotransferase subunit A</fullName>
        <shortName evidence="5">Glu-ADT subunit A</shortName>
        <ecNumber evidence="5">6.3.5.7</ecNumber>
    </recommendedName>
</protein>
<feature type="active site" description="Charge relay system" evidence="5">
    <location>
        <position position="150"/>
    </location>
</feature>
<dbReference type="GO" id="GO:0050567">
    <property type="term" value="F:glutaminyl-tRNA synthase (glutamine-hydrolyzing) activity"/>
    <property type="evidence" value="ECO:0007669"/>
    <property type="project" value="UniProtKB-UniRule"/>
</dbReference>
<feature type="domain" description="Amidase" evidence="6">
    <location>
        <begin position="27"/>
        <end position="443"/>
    </location>
</feature>
<dbReference type="GO" id="GO:0005524">
    <property type="term" value="F:ATP binding"/>
    <property type="evidence" value="ECO:0007669"/>
    <property type="project" value="UniProtKB-KW"/>
</dbReference>
<evidence type="ECO:0000256" key="1">
    <source>
        <dbReference type="ARBA" id="ARBA00022598"/>
    </source>
</evidence>
<dbReference type="InterPro" id="IPR023631">
    <property type="entry name" value="Amidase_dom"/>
</dbReference>
<dbReference type="InterPro" id="IPR000120">
    <property type="entry name" value="Amidase"/>
</dbReference>
<evidence type="ECO:0000256" key="4">
    <source>
        <dbReference type="ARBA" id="ARBA00022917"/>
    </source>
</evidence>
<comment type="similarity">
    <text evidence="5">Belongs to the amidase family. GatA subfamily.</text>
</comment>
<accession>A0A1F6YIQ9</accession>
<dbReference type="Pfam" id="PF01425">
    <property type="entry name" value="Amidase"/>
    <property type="match status" value="1"/>
</dbReference>
<sequence>MNMSDLNKLTLTQALSDLRSKKISPKELVADCFARIESVDKKLNAFLTLNKKQALEMAKTVDISLPLGGIPVAVKDNFLTKDLRTTASSKVLDNYIPQYSATVVEKLQKAGAIIIGKTNLDAWAHGSSTETSDYGSTKNPWDTNRLPGGSSGGSAAATISDECIVSIGSETAGSIRQPSAWCGASGFKPTYGRCSRYGVIAMASSTDSPGPIAKNAQDAAYVLSVISGHDPQDATSINENPWVIPSKLPDLKGIKLGLPNAYFPSQIKPEVKQFVLQAAETFKKLGAEIIELDVLDPKYAIAVYTIIQRSEVSSNLARFDGIRYGDDRSKFGQEALRRIMLGTYSLSSGYYDAYYLKAQKVRTMIIKDFDKQFQKVDAIIGPTSPTTALPLGATEGQAMFGELEDMLMEPSSMAGLPGFSIPCGFADGLPIGLQITTPQLREDLAYQIAQNFQENTDFHLQKPKL</sequence>
<dbReference type="AlphaFoldDB" id="A0A1F6YIQ9"/>
<reference evidence="7 8" key="1">
    <citation type="journal article" date="2016" name="Nat. Commun.">
        <title>Thousands of microbial genomes shed light on interconnected biogeochemical processes in an aquifer system.</title>
        <authorList>
            <person name="Anantharaman K."/>
            <person name="Brown C.T."/>
            <person name="Hug L.A."/>
            <person name="Sharon I."/>
            <person name="Castelle C.J."/>
            <person name="Probst A.J."/>
            <person name="Thomas B.C."/>
            <person name="Singh A."/>
            <person name="Wilkins M.J."/>
            <person name="Karaoz U."/>
            <person name="Brodie E.L."/>
            <person name="Williams K.H."/>
            <person name="Hubbard S.S."/>
            <person name="Banfield J.F."/>
        </authorList>
    </citation>
    <scope>NUCLEOTIDE SEQUENCE [LARGE SCALE GENOMIC DNA]</scope>
</reference>
<organism evidence="7 8">
    <name type="scientific">Candidatus Nomurabacteria bacterium RIFOXYA1_FULL_35_17</name>
    <dbReference type="NCBI Taxonomy" id="1801798"/>
    <lineage>
        <taxon>Bacteria</taxon>
        <taxon>Candidatus Nomuraibacteriota</taxon>
    </lineage>
</organism>
<dbReference type="InterPro" id="IPR004412">
    <property type="entry name" value="GatA"/>
</dbReference>
<feature type="active site" description="Acyl-ester intermediate" evidence="5">
    <location>
        <position position="174"/>
    </location>
</feature>
<gene>
    <name evidence="5" type="primary">gatA</name>
    <name evidence="7" type="ORF">A2192_00590</name>
</gene>
<comment type="catalytic activity">
    <reaction evidence="5">
        <text>L-glutamyl-tRNA(Gln) + L-glutamine + ATP + H2O = L-glutaminyl-tRNA(Gln) + L-glutamate + ADP + phosphate + H(+)</text>
        <dbReference type="Rhea" id="RHEA:17521"/>
        <dbReference type="Rhea" id="RHEA-COMP:9681"/>
        <dbReference type="Rhea" id="RHEA-COMP:9684"/>
        <dbReference type="ChEBI" id="CHEBI:15377"/>
        <dbReference type="ChEBI" id="CHEBI:15378"/>
        <dbReference type="ChEBI" id="CHEBI:29985"/>
        <dbReference type="ChEBI" id="CHEBI:30616"/>
        <dbReference type="ChEBI" id="CHEBI:43474"/>
        <dbReference type="ChEBI" id="CHEBI:58359"/>
        <dbReference type="ChEBI" id="CHEBI:78520"/>
        <dbReference type="ChEBI" id="CHEBI:78521"/>
        <dbReference type="ChEBI" id="CHEBI:456216"/>
        <dbReference type="EC" id="6.3.5.7"/>
    </reaction>
</comment>
<dbReference type="EMBL" id="MFVW01000022">
    <property type="protein sequence ID" value="OGJ06254.1"/>
    <property type="molecule type" value="Genomic_DNA"/>
</dbReference>
<comment type="subunit">
    <text evidence="5">Heterotrimer of A, B and C subunits.</text>
</comment>
<dbReference type="GO" id="GO:0030956">
    <property type="term" value="C:glutamyl-tRNA(Gln) amidotransferase complex"/>
    <property type="evidence" value="ECO:0007669"/>
    <property type="project" value="InterPro"/>
</dbReference>
<dbReference type="PANTHER" id="PTHR11895">
    <property type="entry name" value="TRANSAMIDASE"/>
    <property type="match status" value="1"/>
</dbReference>
<evidence type="ECO:0000313" key="7">
    <source>
        <dbReference type="EMBL" id="OGJ06254.1"/>
    </source>
</evidence>